<keyword evidence="2" id="KW-1185">Reference proteome</keyword>
<accession>A0A9P9BKT2</accession>
<evidence type="ECO:0000313" key="2">
    <source>
        <dbReference type="Proteomes" id="UP000756346"/>
    </source>
</evidence>
<dbReference type="GeneID" id="70180792"/>
<evidence type="ECO:0000313" key="1">
    <source>
        <dbReference type="EMBL" id="KAH7020922.1"/>
    </source>
</evidence>
<dbReference type="RefSeq" id="XP_046007123.1">
    <property type="nucleotide sequence ID" value="XM_046151246.1"/>
</dbReference>
<comment type="caution">
    <text evidence="1">The sequence shown here is derived from an EMBL/GenBank/DDBJ whole genome shotgun (WGS) entry which is preliminary data.</text>
</comment>
<organism evidence="1 2">
    <name type="scientific">Microdochium trichocladiopsis</name>
    <dbReference type="NCBI Taxonomy" id="1682393"/>
    <lineage>
        <taxon>Eukaryota</taxon>
        <taxon>Fungi</taxon>
        <taxon>Dikarya</taxon>
        <taxon>Ascomycota</taxon>
        <taxon>Pezizomycotina</taxon>
        <taxon>Sordariomycetes</taxon>
        <taxon>Xylariomycetidae</taxon>
        <taxon>Xylariales</taxon>
        <taxon>Microdochiaceae</taxon>
        <taxon>Microdochium</taxon>
    </lineage>
</organism>
<gene>
    <name evidence="1" type="ORF">B0I36DRAFT_26845</name>
</gene>
<dbReference type="Proteomes" id="UP000756346">
    <property type="component" value="Unassembled WGS sequence"/>
</dbReference>
<proteinExistence type="predicted"/>
<dbReference type="EMBL" id="JAGTJQ010000010">
    <property type="protein sequence ID" value="KAH7020922.1"/>
    <property type="molecule type" value="Genomic_DNA"/>
</dbReference>
<name>A0A9P9BKT2_9PEZI</name>
<protein>
    <submittedName>
        <fullName evidence="1">Uncharacterized protein</fullName>
    </submittedName>
</protein>
<reference evidence="1" key="1">
    <citation type="journal article" date="2021" name="Nat. Commun.">
        <title>Genetic determinants of endophytism in the Arabidopsis root mycobiome.</title>
        <authorList>
            <person name="Mesny F."/>
            <person name="Miyauchi S."/>
            <person name="Thiergart T."/>
            <person name="Pickel B."/>
            <person name="Atanasova L."/>
            <person name="Karlsson M."/>
            <person name="Huettel B."/>
            <person name="Barry K.W."/>
            <person name="Haridas S."/>
            <person name="Chen C."/>
            <person name="Bauer D."/>
            <person name="Andreopoulos W."/>
            <person name="Pangilinan J."/>
            <person name="LaButti K."/>
            <person name="Riley R."/>
            <person name="Lipzen A."/>
            <person name="Clum A."/>
            <person name="Drula E."/>
            <person name="Henrissat B."/>
            <person name="Kohler A."/>
            <person name="Grigoriev I.V."/>
            <person name="Martin F.M."/>
            <person name="Hacquard S."/>
        </authorList>
    </citation>
    <scope>NUCLEOTIDE SEQUENCE</scope>
    <source>
        <strain evidence="1">MPI-CAGE-CH-0230</strain>
    </source>
</reference>
<dbReference type="AlphaFoldDB" id="A0A9P9BKT2"/>
<sequence length="151" mass="16437">MRCQAQPQLAKRSCVQTIGCVHDSGGRPHLAPAPCTQRSTVLRNPGSRENCKMAPHLCSYSIHVPYSSLPARAAFLFGQHCSESSLLLSPMQYDTSAGSAAALTKFPQGSAFNNRVYPGTWCAFEHGGVDTSHDTRRIHGTHIHTCTDQKK</sequence>